<accession>A0A937CTA6</accession>
<evidence type="ECO:0000256" key="4">
    <source>
        <dbReference type="ARBA" id="ARBA00022833"/>
    </source>
</evidence>
<dbReference type="Gene3D" id="3.20.20.140">
    <property type="entry name" value="Metal-dependent hydrolases"/>
    <property type="match status" value="1"/>
</dbReference>
<dbReference type="Pfam" id="PF01979">
    <property type="entry name" value="Amidohydro_1"/>
    <property type="match status" value="1"/>
</dbReference>
<dbReference type="InterPro" id="IPR055156">
    <property type="entry name" value="HutF-like_N"/>
</dbReference>
<evidence type="ECO:0000256" key="2">
    <source>
        <dbReference type="ARBA" id="ARBA00022723"/>
    </source>
</evidence>
<organism evidence="7 8">
    <name type="scientific">Ramlibacter monticola</name>
    <dbReference type="NCBI Taxonomy" id="1926872"/>
    <lineage>
        <taxon>Bacteria</taxon>
        <taxon>Pseudomonadati</taxon>
        <taxon>Pseudomonadota</taxon>
        <taxon>Betaproteobacteria</taxon>
        <taxon>Burkholderiales</taxon>
        <taxon>Comamonadaceae</taxon>
        <taxon>Ramlibacter</taxon>
    </lineage>
</organism>
<dbReference type="EC" id="3.5.3.13" evidence="7"/>
<sequence length="463" mass="49246">MNTHALFARDALLPTGWARNVLLQWDGAGRFTQVQVDATPDSGSQIAAGPVLPGLPNLHSHAFQRGMAGLAEFRGQAQDSFWSWRTLMYRFAARLTPASLEAIAFGLYVEMLEAGYTSVCEFHYVHHDAGGVPYADDAEMALALLRAAAAAGIGLTLLPVLYQSSGFGGQPPGEGQRRFIRSTDDMLRLLERLRPVCAAQGARLGLAPHSLRAVPPDALREVLAGLAAQDATAPVHIHIAEQMQEVEDCLAHSGQRPVAWLLDHAPVDARWCLVHATHMDAGEYRRAAASGAVAGLCPSTEANLGDGVFDGPAWQAAGGAWGIGSDSHVCVNAAEELMLFEYGQRLATRRRNVMATQAHPHVATALLLAAVRGGAQAAGRAVGGLAVGHQADLVTLDARHPALEGLGAEDMLSSHVFASHRSNAIHGVHVGGRLRVRSGRHEAQARAVEGLVSARHQLLQERP</sequence>
<dbReference type="InterPro" id="IPR011059">
    <property type="entry name" value="Metal-dep_hydrolase_composite"/>
</dbReference>
<comment type="caution">
    <text evidence="7">The sequence shown here is derived from an EMBL/GenBank/DDBJ whole genome shotgun (WGS) entry which is preliminary data.</text>
</comment>
<comment type="cofactor">
    <cofactor evidence="1">
        <name>Zn(2+)</name>
        <dbReference type="ChEBI" id="CHEBI:29105"/>
    </cofactor>
</comment>
<dbReference type="PANTHER" id="PTHR11271">
    <property type="entry name" value="GUANINE DEAMINASE"/>
    <property type="match status" value="1"/>
</dbReference>
<dbReference type="GO" id="GO:0005829">
    <property type="term" value="C:cytosol"/>
    <property type="evidence" value="ECO:0007669"/>
    <property type="project" value="TreeGrafter"/>
</dbReference>
<dbReference type="RefSeq" id="WP_201674074.1">
    <property type="nucleotide sequence ID" value="NZ_JAEQNE010000002.1"/>
</dbReference>
<evidence type="ECO:0000259" key="6">
    <source>
        <dbReference type="Pfam" id="PF22429"/>
    </source>
</evidence>
<keyword evidence="3 7" id="KW-0378">Hydrolase</keyword>
<dbReference type="Proteomes" id="UP000599109">
    <property type="component" value="Unassembled WGS sequence"/>
</dbReference>
<keyword evidence="2" id="KW-0479">Metal-binding</keyword>
<dbReference type="InterPro" id="IPR006680">
    <property type="entry name" value="Amidohydro-rel"/>
</dbReference>
<dbReference type="NCBIfam" id="TIGR02022">
    <property type="entry name" value="hutF"/>
    <property type="match status" value="1"/>
</dbReference>
<dbReference type="PANTHER" id="PTHR11271:SF48">
    <property type="entry name" value="AMIDOHYDROLASE-RELATED DOMAIN-CONTAINING PROTEIN"/>
    <property type="match status" value="1"/>
</dbReference>
<gene>
    <name evidence="7" type="ORF">JJ685_09860</name>
</gene>
<dbReference type="SUPFAM" id="SSF51556">
    <property type="entry name" value="Metallo-dependent hydrolases"/>
    <property type="match status" value="1"/>
</dbReference>
<dbReference type="InterPro" id="IPR051607">
    <property type="entry name" value="Metallo-dep_hydrolases"/>
</dbReference>
<dbReference type="Pfam" id="PF22429">
    <property type="entry name" value="HutF_N"/>
    <property type="match status" value="1"/>
</dbReference>
<evidence type="ECO:0000313" key="7">
    <source>
        <dbReference type="EMBL" id="MBL0391443.1"/>
    </source>
</evidence>
<evidence type="ECO:0000256" key="3">
    <source>
        <dbReference type="ARBA" id="ARBA00022801"/>
    </source>
</evidence>
<dbReference type="GO" id="GO:0050416">
    <property type="term" value="F:formimidoylglutamate deiminase activity"/>
    <property type="evidence" value="ECO:0007669"/>
    <property type="project" value="UniProtKB-EC"/>
</dbReference>
<dbReference type="AlphaFoldDB" id="A0A937CTA6"/>
<dbReference type="NCBIfam" id="NF006681">
    <property type="entry name" value="PRK09229.1-2"/>
    <property type="match status" value="1"/>
</dbReference>
<keyword evidence="8" id="KW-1185">Reference proteome</keyword>
<dbReference type="EMBL" id="JAEQNE010000002">
    <property type="protein sequence ID" value="MBL0391443.1"/>
    <property type="molecule type" value="Genomic_DNA"/>
</dbReference>
<dbReference type="InterPro" id="IPR032466">
    <property type="entry name" value="Metal_Hydrolase"/>
</dbReference>
<name>A0A937CTA6_9BURK</name>
<dbReference type="InterPro" id="IPR010252">
    <property type="entry name" value="HutF"/>
</dbReference>
<reference evidence="7 8" key="1">
    <citation type="journal article" date="2017" name="Int. J. Syst. Evol. Microbiol.">
        <title>Ramlibacter monticola sp. nov., isolated from forest soil.</title>
        <authorList>
            <person name="Chaudhary D.K."/>
            <person name="Kim J."/>
        </authorList>
    </citation>
    <scope>NUCLEOTIDE SEQUENCE [LARGE SCALE GENOMIC DNA]</scope>
    <source>
        <strain evidence="7 8">KACC 19175</strain>
    </source>
</reference>
<dbReference type="GO" id="GO:0019239">
    <property type="term" value="F:deaminase activity"/>
    <property type="evidence" value="ECO:0007669"/>
    <property type="project" value="TreeGrafter"/>
</dbReference>
<protein>
    <submittedName>
        <fullName evidence="7">Formimidoylglutamate deiminase</fullName>
        <ecNumber evidence="7">3.5.3.13</ecNumber>
    </submittedName>
</protein>
<keyword evidence="4" id="KW-0862">Zinc</keyword>
<dbReference type="GO" id="GO:0046872">
    <property type="term" value="F:metal ion binding"/>
    <property type="evidence" value="ECO:0007669"/>
    <property type="project" value="UniProtKB-KW"/>
</dbReference>
<feature type="domain" description="Amidohydrolase-related" evidence="5">
    <location>
        <begin position="51"/>
        <end position="434"/>
    </location>
</feature>
<feature type="domain" description="Formimidoylglutamate deiminase N-terminal" evidence="6">
    <location>
        <begin position="3"/>
        <end position="43"/>
    </location>
</feature>
<dbReference type="NCBIfam" id="NF006684">
    <property type="entry name" value="PRK09229.1-5"/>
    <property type="match status" value="1"/>
</dbReference>
<dbReference type="Gene3D" id="2.30.40.10">
    <property type="entry name" value="Urease, subunit C, domain 1"/>
    <property type="match status" value="1"/>
</dbReference>
<proteinExistence type="predicted"/>
<dbReference type="SUPFAM" id="SSF51338">
    <property type="entry name" value="Composite domain of metallo-dependent hydrolases"/>
    <property type="match status" value="1"/>
</dbReference>
<evidence type="ECO:0000256" key="1">
    <source>
        <dbReference type="ARBA" id="ARBA00001947"/>
    </source>
</evidence>
<evidence type="ECO:0000259" key="5">
    <source>
        <dbReference type="Pfam" id="PF01979"/>
    </source>
</evidence>
<evidence type="ECO:0000313" key="8">
    <source>
        <dbReference type="Proteomes" id="UP000599109"/>
    </source>
</evidence>